<dbReference type="Proteomes" id="UP001199469">
    <property type="component" value="Unassembled WGS sequence"/>
</dbReference>
<dbReference type="Gene3D" id="3.40.50.150">
    <property type="entry name" value="Vaccinia Virus protein VP39"/>
    <property type="match status" value="1"/>
</dbReference>
<accession>A0ABS8P532</accession>
<reference evidence="2 3" key="1">
    <citation type="submission" date="2021-11" db="EMBL/GenBank/DDBJ databases">
        <title>Draft genome sequence of Actinomycetospora sp. SF1 isolated from the rhizosphere soil.</title>
        <authorList>
            <person name="Duangmal K."/>
            <person name="Chantavorakit T."/>
        </authorList>
    </citation>
    <scope>NUCLEOTIDE SEQUENCE [LARGE SCALE GENOMIC DNA]</scope>
    <source>
        <strain evidence="2 3">TBRC 5722</strain>
    </source>
</reference>
<keyword evidence="2" id="KW-0808">Transferase</keyword>
<name>A0ABS8P532_9PSEU</name>
<feature type="domain" description="Methyltransferase FkbM" evidence="1">
    <location>
        <begin position="50"/>
        <end position="225"/>
    </location>
</feature>
<keyword evidence="3" id="KW-1185">Reference proteome</keyword>
<dbReference type="PANTHER" id="PTHR34203">
    <property type="entry name" value="METHYLTRANSFERASE, FKBM FAMILY PROTEIN"/>
    <property type="match status" value="1"/>
</dbReference>
<dbReference type="InterPro" id="IPR052514">
    <property type="entry name" value="SAM-dependent_MTase"/>
</dbReference>
<dbReference type="InterPro" id="IPR006342">
    <property type="entry name" value="FkbM_mtfrase"/>
</dbReference>
<comment type="caution">
    <text evidence="2">The sequence shown here is derived from an EMBL/GenBank/DDBJ whole genome shotgun (WGS) entry which is preliminary data.</text>
</comment>
<sequence length="252" mass="26880">MDRVAESVVGSGPTGLLSRTLRALAPHAWFLEDEVAGLADVVSTGAVCLDVGAEYGLYTWTLAGLAGPTGHVHAVEPQPGPSAFVDTTRRLLGADTVTVHRTALGAAAGGGVLSLPRRRLLPVHGRAFLTTGATGLGSNSEFSHHEDVPVAVTTLDDLVADLELERLDLVKADIEGAEAHLLRGAHATLATLRPTLMLELEDRHLARFGASVAEIVAELAADGYEARTWHRERGWVPRCLDDERRNVLFTPR</sequence>
<evidence type="ECO:0000313" key="3">
    <source>
        <dbReference type="Proteomes" id="UP001199469"/>
    </source>
</evidence>
<dbReference type="RefSeq" id="WP_230730828.1">
    <property type="nucleotide sequence ID" value="NZ_JAJNDB010000001.1"/>
</dbReference>
<proteinExistence type="predicted"/>
<gene>
    <name evidence="2" type="ORF">LQ327_07010</name>
</gene>
<dbReference type="GO" id="GO:0032259">
    <property type="term" value="P:methylation"/>
    <property type="evidence" value="ECO:0007669"/>
    <property type="project" value="UniProtKB-KW"/>
</dbReference>
<evidence type="ECO:0000313" key="2">
    <source>
        <dbReference type="EMBL" id="MCD2193138.1"/>
    </source>
</evidence>
<keyword evidence="2" id="KW-0489">Methyltransferase</keyword>
<dbReference type="NCBIfam" id="TIGR01444">
    <property type="entry name" value="fkbM_fam"/>
    <property type="match status" value="1"/>
</dbReference>
<dbReference type="InterPro" id="IPR029063">
    <property type="entry name" value="SAM-dependent_MTases_sf"/>
</dbReference>
<organism evidence="2 3">
    <name type="scientific">Actinomycetospora endophytica</name>
    <dbReference type="NCBI Taxonomy" id="2291215"/>
    <lineage>
        <taxon>Bacteria</taxon>
        <taxon>Bacillati</taxon>
        <taxon>Actinomycetota</taxon>
        <taxon>Actinomycetes</taxon>
        <taxon>Pseudonocardiales</taxon>
        <taxon>Pseudonocardiaceae</taxon>
        <taxon>Actinomycetospora</taxon>
    </lineage>
</organism>
<dbReference type="GO" id="GO:0008168">
    <property type="term" value="F:methyltransferase activity"/>
    <property type="evidence" value="ECO:0007669"/>
    <property type="project" value="UniProtKB-KW"/>
</dbReference>
<dbReference type="SUPFAM" id="SSF53335">
    <property type="entry name" value="S-adenosyl-L-methionine-dependent methyltransferases"/>
    <property type="match status" value="1"/>
</dbReference>
<dbReference type="PANTHER" id="PTHR34203:SF15">
    <property type="entry name" value="SLL1173 PROTEIN"/>
    <property type="match status" value="1"/>
</dbReference>
<dbReference type="Pfam" id="PF05050">
    <property type="entry name" value="Methyltransf_21"/>
    <property type="match status" value="1"/>
</dbReference>
<dbReference type="EMBL" id="JAJNDB010000001">
    <property type="protein sequence ID" value="MCD2193138.1"/>
    <property type="molecule type" value="Genomic_DNA"/>
</dbReference>
<evidence type="ECO:0000259" key="1">
    <source>
        <dbReference type="Pfam" id="PF05050"/>
    </source>
</evidence>
<protein>
    <submittedName>
        <fullName evidence="2">FkbM family methyltransferase</fullName>
    </submittedName>
</protein>